<comment type="caution">
    <text evidence="1">The sequence shown here is derived from an EMBL/GenBank/DDBJ whole genome shotgun (WGS) entry which is preliminary data.</text>
</comment>
<evidence type="ECO:0000313" key="1">
    <source>
        <dbReference type="EMBL" id="PPU56994.1"/>
    </source>
</evidence>
<accession>A0A2S7C611</accession>
<gene>
    <name evidence="1" type="ORF">XdyCFBP7245_08075</name>
</gene>
<proteinExistence type="predicted"/>
<sequence>MRLHQRSGTSGASILDTIALRARQKLVPQAQGRGVPVLWEHRGACGSQSENGVEAGCLWAYALTDNTLAAASMDGDETSD</sequence>
<organism evidence="1 2">
    <name type="scientific">Xanthomonas dyei</name>
    <dbReference type="NCBI Taxonomy" id="743699"/>
    <lineage>
        <taxon>Bacteria</taxon>
        <taxon>Pseudomonadati</taxon>
        <taxon>Pseudomonadota</taxon>
        <taxon>Gammaproteobacteria</taxon>
        <taxon>Lysobacterales</taxon>
        <taxon>Lysobacteraceae</taxon>
        <taxon>Xanthomonas</taxon>
    </lineage>
</organism>
<dbReference type="AlphaFoldDB" id="A0A2S7C611"/>
<name>A0A2S7C611_9XANT</name>
<dbReference type="EMBL" id="MDEE01000008">
    <property type="protein sequence ID" value="PPU56994.1"/>
    <property type="molecule type" value="Genomic_DNA"/>
</dbReference>
<evidence type="ECO:0000313" key="2">
    <source>
        <dbReference type="Proteomes" id="UP000238908"/>
    </source>
</evidence>
<protein>
    <submittedName>
        <fullName evidence="1">Uncharacterized protein</fullName>
    </submittedName>
</protein>
<dbReference type="Proteomes" id="UP000238908">
    <property type="component" value="Unassembled WGS sequence"/>
</dbReference>
<reference evidence="1 2" key="1">
    <citation type="submission" date="2016-08" db="EMBL/GenBank/DDBJ databases">
        <authorList>
            <person name="Seilhamer J.J."/>
        </authorList>
    </citation>
    <scope>NUCLEOTIDE SEQUENCE [LARGE SCALE GENOMIC DNA]</scope>
    <source>
        <strain evidence="1 2">CFBP7245</strain>
    </source>
</reference>